<reference evidence="13 14" key="1">
    <citation type="submission" date="2016-04" db="EMBL/GenBank/DDBJ databases">
        <title>Complete Genome Sequence of Chryseobacterium sp. IHBB 10212.</title>
        <authorList>
            <person name="Pal M."/>
            <person name="Swarnkar M.K."/>
            <person name="Kaushal K."/>
            <person name="Chhibber S."/>
            <person name="Singh A.K."/>
            <person name="Gulati A."/>
        </authorList>
    </citation>
    <scope>NUCLEOTIDE SEQUENCE [LARGE SCALE GENOMIC DNA]</scope>
    <source>
        <strain evidence="13 14">IHBB 10212</strain>
    </source>
</reference>
<keyword evidence="3 8" id="KW-1134">Transmembrane beta strand</keyword>
<evidence type="ECO:0000256" key="2">
    <source>
        <dbReference type="ARBA" id="ARBA00022448"/>
    </source>
</evidence>
<evidence type="ECO:0000313" key="13">
    <source>
        <dbReference type="EMBL" id="ANF51704.1"/>
    </source>
</evidence>
<dbReference type="Pfam" id="PF00593">
    <property type="entry name" value="TonB_dep_Rec_b-barrel"/>
    <property type="match status" value="1"/>
</dbReference>
<evidence type="ECO:0000256" key="9">
    <source>
        <dbReference type="RuleBase" id="RU003357"/>
    </source>
</evidence>
<name>A0A172XXM1_9FLAO</name>
<keyword evidence="2 8" id="KW-0813">Transport</keyword>
<evidence type="ECO:0000256" key="8">
    <source>
        <dbReference type="PROSITE-ProRule" id="PRU01360"/>
    </source>
</evidence>
<proteinExistence type="inferred from homology"/>
<keyword evidence="5 9" id="KW-0798">TonB box</keyword>
<evidence type="ECO:0000256" key="6">
    <source>
        <dbReference type="ARBA" id="ARBA00023136"/>
    </source>
</evidence>
<accession>A0A172XXM1</accession>
<comment type="similarity">
    <text evidence="8 9">Belongs to the TonB-dependent receptor family.</text>
</comment>
<evidence type="ECO:0000256" key="4">
    <source>
        <dbReference type="ARBA" id="ARBA00022692"/>
    </source>
</evidence>
<dbReference type="EMBL" id="CP015199">
    <property type="protein sequence ID" value="ANF51704.1"/>
    <property type="molecule type" value="Genomic_DNA"/>
</dbReference>
<dbReference type="InterPro" id="IPR000531">
    <property type="entry name" value="Beta-barrel_TonB"/>
</dbReference>
<dbReference type="InterPro" id="IPR023996">
    <property type="entry name" value="TonB-dep_OMP_SusC/RagA"/>
</dbReference>
<dbReference type="Gene3D" id="2.170.130.10">
    <property type="entry name" value="TonB-dependent receptor, plug domain"/>
    <property type="match status" value="1"/>
</dbReference>
<evidence type="ECO:0000259" key="12">
    <source>
        <dbReference type="Pfam" id="PF07715"/>
    </source>
</evidence>
<feature type="domain" description="TonB-dependent receptor-like beta-barrel" evidence="11">
    <location>
        <begin position="319"/>
        <end position="893"/>
    </location>
</feature>
<evidence type="ECO:0000256" key="7">
    <source>
        <dbReference type="ARBA" id="ARBA00023237"/>
    </source>
</evidence>
<evidence type="ECO:0000256" key="5">
    <source>
        <dbReference type="ARBA" id="ARBA00023077"/>
    </source>
</evidence>
<gene>
    <name evidence="13" type="ORF">A0O34_14840</name>
</gene>
<dbReference type="Proteomes" id="UP000077824">
    <property type="component" value="Chromosome"/>
</dbReference>
<dbReference type="PROSITE" id="PS52016">
    <property type="entry name" value="TONB_DEPENDENT_REC_3"/>
    <property type="match status" value="1"/>
</dbReference>
<dbReference type="InterPro" id="IPR036942">
    <property type="entry name" value="Beta-barrel_TonB_sf"/>
</dbReference>
<sequence>MNVKLCIMTTAVLFFTGQVVSAQKKTNDSIKEASIDEVVVTGYQKKSKDEVTSAITVVSGKALSNFSSSTMGSNALQGKAAGVDISALNGKPGSGSAINIRGLGNVTTKVGASNPLFVIDGFVVGNDQRAQDVFNSINPSDYENISILKDAAAAAIYGSQGANGVIVLTTKSGKSGRPVITLSSRIGFSEKIKDINFRMMNSAEKIDYEKKMYALGISGYSAWTDSNVSAALALDHDWQKDILRRSAIESYQVGIRGGNEKSKYTFSLGYDSDNGIVQNIHAYKRYTGRMKYEATPTDRMSFGVSTGVNYSMSQDIRDRNNEQNPFRAMYSYNPYEPVFNADGSYNSTKRGFPILEALKNNPERNNSLIFDGNIFAQYKILTGLNFKTQLGGYFNNIRWNRKVLRGSFLDRSLGINGSVVEQNQNRFRYTNSNTLNYTKTFGSHSIDLLGLVEYTEFRNDYISATGRNLSSPTLNELDNASTPFEVKGYDELYRTFSYGAFLTYDFAKKYILTASVRQDKDSRFGKNNVLSEPFWSVSGAWNVTNEEFLKDNTILSLLKLRASIGTRGYNNIDLNLNNTLMSGSSYGSFPTIAPNIIYGNPDLKWEVTKSQNYGAEFGFLNNRVRGTVDYFIDQKKDFIFTVPNFGSEGGAYATNINAGDLKNKGLELSLSADIIKSAGFNWSIRANTSLMSYKLVKLRNGETERTVGAINQLKEGEEPFSFYLVRSAGINPDNGNEIYYTKNGGTTEVYSSNDAVLLQGKSPLPKLFGGFGTTLSYKGFDLQADFTYKSGNYTYNYMALGMLSYPNGATNNMRSDAINYWTTPGQTNVLPRPNNTSNAPGGSTGLQTTDRFLQDASYIRLRNVSIGYTLDKRILGESFPVNKIRVSLSGQNLATWTKFEGDPEISIGSGESQTGGGQTFINGAFALYSYPAVKTYLFGIEVEF</sequence>
<evidence type="ECO:0000256" key="3">
    <source>
        <dbReference type="ARBA" id="ARBA00022452"/>
    </source>
</evidence>
<dbReference type="SUPFAM" id="SSF56935">
    <property type="entry name" value="Porins"/>
    <property type="match status" value="1"/>
</dbReference>
<keyword evidence="4 8" id="KW-0812">Transmembrane</keyword>
<dbReference type="InterPro" id="IPR037066">
    <property type="entry name" value="Plug_dom_sf"/>
</dbReference>
<dbReference type="InterPro" id="IPR012910">
    <property type="entry name" value="Plug_dom"/>
</dbReference>
<organism evidence="13 14">
    <name type="scientific">Chryseobacterium glaciei</name>
    <dbReference type="NCBI Taxonomy" id="1685010"/>
    <lineage>
        <taxon>Bacteria</taxon>
        <taxon>Pseudomonadati</taxon>
        <taxon>Bacteroidota</taxon>
        <taxon>Flavobacteriia</taxon>
        <taxon>Flavobacteriales</taxon>
        <taxon>Weeksellaceae</taxon>
        <taxon>Chryseobacterium group</taxon>
        <taxon>Chryseobacterium</taxon>
    </lineage>
</organism>
<dbReference type="Gene3D" id="2.40.170.20">
    <property type="entry name" value="TonB-dependent receptor, beta-barrel domain"/>
    <property type="match status" value="1"/>
</dbReference>
<keyword evidence="14" id="KW-1185">Reference proteome</keyword>
<dbReference type="NCBIfam" id="TIGR04057">
    <property type="entry name" value="SusC_RagA_signa"/>
    <property type="match status" value="1"/>
</dbReference>
<dbReference type="Pfam" id="PF07715">
    <property type="entry name" value="Plug"/>
    <property type="match status" value="1"/>
</dbReference>
<protein>
    <recommendedName>
        <fullName evidence="15">SusC/RagA family TonB-linked outer membrane protein</fullName>
    </recommendedName>
</protein>
<feature type="domain" description="TonB-dependent receptor plug" evidence="12">
    <location>
        <begin position="48"/>
        <end position="165"/>
    </location>
</feature>
<dbReference type="KEGG" id="chh:A0O34_14840"/>
<keyword evidence="6 8" id="KW-0472">Membrane</keyword>
<dbReference type="GO" id="GO:0009279">
    <property type="term" value="C:cell outer membrane"/>
    <property type="evidence" value="ECO:0007669"/>
    <property type="project" value="UniProtKB-SubCell"/>
</dbReference>
<dbReference type="AlphaFoldDB" id="A0A172XXM1"/>
<evidence type="ECO:0008006" key="15">
    <source>
        <dbReference type="Google" id="ProtNLM"/>
    </source>
</evidence>
<comment type="subcellular location">
    <subcellularLocation>
        <location evidence="1 8">Cell outer membrane</location>
        <topology evidence="1 8">Multi-pass membrane protein</topology>
    </subcellularLocation>
</comment>
<evidence type="ECO:0000256" key="10">
    <source>
        <dbReference type="SAM" id="MobiDB-lite"/>
    </source>
</evidence>
<evidence type="ECO:0000256" key="1">
    <source>
        <dbReference type="ARBA" id="ARBA00004571"/>
    </source>
</evidence>
<dbReference type="STRING" id="1685010.A0O34_14840"/>
<evidence type="ECO:0000259" key="11">
    <source>
        <dbReference type="Pfam" id="PF00593"/>
    </source>
</evidence>
<evidence type="ECO:0000313" key="14">
    <source>
        <dbReference type="Proteomes" id="UP000077824"/>
    </source>
</evidence>
<feature type="region of interest" description="Disordered" evidence="10">
    <location>
        <begin position="827"/>
        <end position="846"/>
    </location>
</feature>
<dbReference type="InterPro" id="IPR023997">
    <property type="entry name" value="TonB-dep_OMP_SusC/RagA_CS"/>
</dbReference>
<dbReference type="NCBIfam" id="TIGR04056">
    <property type="entry name" value="OMP_RagA_SusC"/>
    <property type="match status" value="1"/>
</dbReference>
<dbReference type="InterPro" id="IPR039426">
    <property type="entry name" value="TonB-dep_rcpt-like"/>
</dbReference>
<keyword evidence="7 8" id="KW-0998">Cell outer membrane</keyword>